<name>A0AAV0BS19_PHAPC</name>
<proteinExistence type="predicted"/>
<keyword evidence="3" id="KW-1185">Reference proteome</keyword>
<accession>A0AAV0BS19</accession>
<reference evidence="2" key="1">
    <citation type="submission" date="2022-06" db="EMBL/GenBank/DDBJ databases">
        <authorList>
            <consortium name="SYNGENTA / RWTH Aachen University"/>
        </authorList>
    </citation>
    <scope>NUCLEOTIDE SEQUENCE</scope>
</reference>
<feature type="region of interest" description="Disordered" evidence="1">
    <location>
        <begin position="113"/>
        <end position="139"/>
    </location>
</feature>
<feature type="compositionally biased region" description="Polar residues" evidence="1">
    <location>
        <begin position="117"/>
        <end position="139"/>
    </location>
</feature>
<dbReference type="Proteomes" id="UP001153365">
    <property type="component" value="Unassembled WGS sequence"/>
</dbReference>
<evidence type="ECO:0000256" key="1">
    <source>
        <dbReference type="SAM" id="MobiDB-lite"/>
    </source>
</evidence>
<sequence length="458" mass="51666">MNYLRIDHTAKTPSPLRHELSYELFDTYRGSSGALGLSIARKISPTTLRRFTHVQVPSPSSIPFRDTLLLPSAYISPNTLPLRLGGNRESDPGMSAGRDSGISMMSKVFEETDKDSNSAQGISNDCDSSRTTPFSTLGSNSTRWSSIIIKDSNNFPQQVGSSPSAIPFRDTLLLPRASFMPSNFLKTNSFELEESWKVSSPEKNNKEEVVQKLENTNESTLSSSEIQSEVDEALRKLTGDEKCFEQVSDYKPSEAFKFGIVRSLRVSKTKKRNTLQNLPTNSSLESTLSSLDTSPLSIKKKRALSFSVFGSHDSNKDYHNKEPMTITQVITEFIDELEATNSSTKKIDNNQMDDSKAPRNEQNFKPETDFFEKCTDNHKPSSAAQEVYNLEKDKFNTNLATKSKKRLTLLFSTVRNFELKKKRKEKGIDENIETNSILIAKEPQLRRNVLRKKRQNVK</sequence>
<evidence type="ECO:0000313" key="3">
    <source>
        <dbReference type="Proteomes" id="UP001153365"/>
    </source>
</evidence>
<dbReference type="AlphaFoldDB" id="A0AAV0BS19"/>
<dbReference type="EMBL" id="CALTRL010005981">
    <property type="protein sequence ID" value="CAH7688398.1"/>
    <property type="molecule type" value="Genomic_DNA"/>
</dbReference>
<protein>
    <submittedName>
        <fullName evidence="2">Expressed protein</fullName>
    </submittedName>
</protein>
<gene>
    <name evidence="2" type="ORF">PPACK8108_LOCUS23365</name>
</gene>
<evidence type="ECO:0000313" key="2">
    <source>
        <dbReference type="EMBL" id="CAH7688398.1"/>
    </source>
</evidence>
<comment type="caution">
    <text evidence="2">The sequence shown here is derived from an EMBL/GenBank/DDBJ whole genome shotgun (WGS) entry which is preliminary data.</text>
</comment>
<organism evidence="2 3">
    <name type="scientific">Phakopsora pachyrhizi</name>
    <name type="common">Asian soybean rust disease fungus</name>
    <dbReference type="NCBI Taxonomy" id="170000"/>
    <lineage>
        <taxon>Eukaryota</taxon>
        <taxon>Fungi</taxon>
        <taxon>Dikarya</taxon>
        <taxon>Basidiomycota</taxon>
        <taxon>Pucciniomycotina</taxon>
        <taxon>Pucciniomycetes</taxon>
        <taxon>Pucciniales</taxon>
        <taxon>Phakopsoraceae</taxon>
        <taxon>Phakopsora</taxon>
    </lineage>
</organism>